<sequence length="392" mass="43962">MKKWKRWTVSLLCAGVLSACQQAPEETDQVKEEPVKDRRVSLTFTGDLLFEQSLYDSWDNYAFGDYFDLIRSYLCGDIVIGNQEVPIGGEELGVSGTAYSFNAPVAIAEQLPQVGFDVLTLSNNHSYDRGYEGAVNTLENLRANDILPVGLYADETSAEQIAIVEENGIRIAILAYTYDTNIAPEDSHAFVTKTFLNEQGQLDDAHRQMLKEDVEQAQEQADVVIAAMHWGNEFTFERNAAQTQTAAYLNDLGVDIIIGNHPHCLQTMERLTNAEGKETWVFYSLGNLVSAAAMVDRASVDFANLYEMGGIVNLDVVIDGESGEVRIEHARLTPVINHFDVNYSHFQLIPLKDYTEDLAASHCQRQYSASFSKAWLEEQLHVLFDRKIRLDL</sequence>
<dbReference type="GO" id="GO:0016787">
    <property type="term" value="F:hydrolase activity"/>
    <property type="evidence" value="ECO:0007669"/>
    <property type="project" value="UniProtKB-KW"/>
</dbReference>
<dbReference type="CDD" id="cd07381">
    <property type="entry name" value="MPP_CapA"/>
    <property type="match status" value="1"/>
</dbReference>
<dbReference type="PANTHER" id="PTHR33393">
    <property type="entry name" value="POLYGLUTAMINE SYNTHESIS ACCESSORY PROTEIN RV0574C-RELATED"/>
    <property type="match status" value="1"/>
</dbReference>
<evidence type="ECO:0000256" key="2">
    <source>
        <dbReference type="SAM" id="SignalP"/>
    </source>
</evidence>
<dbReference type="SUPFAM" id="SSF56300">
    <property type="entry name" value="Metallo-dependent phosphatases"/>
    <property type="match status" value="1"/>
</dbReference>
<keyword evidence="2" id="KW-0732">Signal</keyword>
<dbReference type="InterPro" id="IPR019079">
    <property type="entry name" value="Capsule_synth_CapA"/>
</dbReference>
<dbReference type="PROSITE" id="PS51257">
    <property type="entry name" value="PROKAR_LIPOPROTEIN"/>
    <property type="match status" value="1"/>
</dbReference>
<dbReference type="EMBL" id="JAUDCG010000023">
    <property type="protein sequence ID" value="MDM8157253.1"/>
    <property type="molecule type" value="Genomic_DNA"/>
</dbReference>
<dbReference type="InterPro" id="IPR029052">
    <property type="entry name" value="Metallo-depent_PP-like"/>
</dbReference>
<gene>
    <name evidence="4" type="ORF">QUV96_06330</name>
</gene>
<evidence type="ECO:0000313" key="4">
    <source>
        <dbReference type="EMBL" id="MDM8157253.1"/>
    </source>
</evidence>
<evidence type="ECO:0000256" key="1">
    <source>
        <dbReference type="ARBA" id="ARBA00005662"/>
    </source>
</evidence>
<dbReference type="EC" id="3.1.-.-" evidence="4"/>
<reference evidence="4" key="1">
    <citation type="submission" date="2023-06" db="EMBL/GenBank/DDBJ databases">
        <title>Identification and characterization of horizontal gene transfer across gut microbiota members of farm animals based on homology search.</title>
        <authorList>
            <person name="Schwarzerova J."/>
            <person name="Nykrynova M."/>
            <person name="Jureckova K."/>
            <person name="Cejkova D."/>
            <person name="Rychlik I."/>
        </authorList>
    </citation>
    <scope>NUCLEOTIDE SEQUENCE</scope>
    <source>
        <strain evidence="4">ET39</strain>
    </source>
</reference>
<dbReference type="PANTHER" id="PTHR33393:SF12">
    <property type="entry name" value="CAPSULE BIOSYNTHESIS PROTEIN CAPA"/>
    <property type="match status" value="1"/>
</dbReference>
<dbReference type="SMART" id="SM00854">
    <property type="entry name" value="PGA_cap"/>
    <property type="match status" value="1"/>
</dbReference>
<reference evidence="4" key="2">
    <citation type="submission" date="2023-06" db="EMBL/GenBank/DDBJ databases">
        <authorList>
            <person name="Zeman M."/>
            <person name="Kubasova T."/>
            <person name="Jahodarova E."/>
            <person name="Nykrynova M."/>
            <person name="Rychlik I."/>
        </authorList>
    </citation>
    <scope>NUCLEOTIDE SEQUENCE</scope>
    <source>
        <strain evidence="4">ET39</strain>
    </source>
</reference>
<comment type="caution">
    <text evidence="4">The sequence shown here is derived from an EMBL/GenBank/DDBJ whole genome shotgun (WGS) entry which is preliminary data.</text>
</comment>
<name>A0ABT7UC94_9FIRM</name>
<feature type="chain" id="PRO_5045644477" evidence="2">
    <location>
        <begin position="24"/>
        <end position="392"/>
    </location>
</feature>
<keyword evidence="5" id="KW-1185">Reference proteome</keyword>
<dbReference type="InterPro" id="IPR052169">
    <property type="entry name" value="CW_Biosynth-Accessory"/>
</dbReference>
<dbReference type="Gene3D" id="3.60.21.10">
    <property type="match status" value="1"/>
</dbReference>
<accession>A0ABT7UC94</accession>
<proteinExistence type="inferred from homology"/>
<evidence type="ECO:0000313" key="5">
    <source>
        <dbReference type="Proteomes" id="UP001529340"/>
    </source>
</evidence>
<comment type="similarity">
    <text evidence="1">Belongs to the CapA family.</text>
</comment>
<dbReference type="Pfam" id="PF09587">
    <property type="entry name" value="PGA_cap"/>
    <property type="match status" value="1"/>
</dbReference>
<dbReference type="RefSeq" id="WP_289607716.1">
    <property type="nucleotide sequence ID" value="NZ_JAUDCG010000023.1"/>
</dbReference>
<dbReference type="Proteomes" id="UP001529340">
    <property type="component" value="Unassembled WGS sequence"/>
</dbReference>
<organism evidence="4 5">
    <name type="scientific">Amedibacillus dolichus</name>
    <dbReference type="NCBI Taxonomy" id="31971"/>
    <lineage>
        <taxon>Bacteria</taxon>
        <taxon>Bacillati</taxon>
        <taxon>Bacillota</taxon>
        <taxon>Erysipelotrichia</taxon>
        <taxon>Erysipelotrichales</taxon>
        <taxon>Erysipelotrichaceae</taxon>
        <taxon>Amedibacillus</taxon>
    </lineage>
</organism>
<protein>
    <submittedName>
        <fullName evidence="4">CapA family protein</fullName>
        <ecNumber evidence="4">3.1.-.-</ecNumber>
    </submittedName>
</protein>
<keyword evidence="4" id="KW-0378">Hydrolase</keyword>
<evidence type="ECO:0000259" key="3">
    <source>
        <dbReference type="SMART" id="SM00854"/>
    </source>
</evidence>
<feature type="signal peptide" evidence="2">
    <location>
        <begin position="1"/>
        <end position="23"/>
    </location>
</feature>
<feature type="domain" description="Capsule synthesis protein CapA" evidence="3">
    <location>
        <begin position="41"/>
        <end position="292"/>
    </location>
</feature>